<sequence>MLRLSDDALVLAFSNKAMFLQCACLLVSLGLLCACSWMPVCWRLVCLPRVYDDEDNGYKLWYSGSSIARNGVGIILAERHKDNVARVTRRNDRIMAISVVIEGETVNVISAYVPQSGGHNTQIDNLLVRRCDLKACKDCRAFPAERAFEAQAEKDRTLMRLEELRFLATSTKDLDEDDAYWIKKQKRLIKNKMRNALGDEDDEDE</sequence>
<name>A0A6L2JKL3_TANCI</name>
<dbReference type="Gene3D" id="3.60.10.10">
    <property type="entry name" value="Endonuclease/exonuclease/phosphatase"/>
    <property type="match status" value="1"/>
</dbReference>
<evidence type="ECO:0000313" key="1">
    <source>
        <dbReference type="EMBL" id="GEU37239.1"/>
    </source>
</evidence>
<accession>A0A6L2JKL3</accession>
<dbReference type="PROSITE" id="PS51257">
    <property type="entry name" value="PROKAR_LIPOPROTEIN"/>
    <property type="match status" value="1"/>
</dbReference>
<reference evidence="1" key="1">
    <citation type="journal article" date="2019" name="Sci. Rep.">
        <title>Draft genome of Tanacetum cinerariifolium, the natural source of mosquito coil.</title>
        <authorList>
            <person name="Yamashiro T."/>
            <person name="Shiraishi A."/>
            <person name="Satake H."/>
            <person name="Nakayama K."/>
        </authorList>
    </citation>
    <scope>NUCLEOTIDE SEQUENCE</scope>
</reference>
<dbReference type="AlphaFoldDB" id="A0A6L2JKL3"/>
<organism evidence="1">
    <name type="scientific">Tanacetum cinerariifolium</name>
    <name type="common">Dalmatian daisy</name>
    <name type="synonym">Chrysanthemum cinerariifolium</name>
    <dbReference type="NCBI Taxonomy" id="118510"/>
    <lineage>
        <taxon>Eukaryota</taxon>
        <taxon>Viridiplantae</taxon>
        <taxon>Streptophyta</taxon>
        <taxon>Embryophyta</taxon>
        <taxon>Tracheophyta</taxon>
        <taxon>Spermatophyta</taxon>
        <taxon>Magnoliopsida</taxon>
        <taxon>eudicotyledons</taxon>
        <taxon>Gunneridae</taxon>
        <taxon>Pentapetalae</taxon>
        <taxon>asterids</taxon>
        <taxon>campanulids</taxon>
        <taxon>Asterales</taxon>
        <taxon>Asteraceae</taxon>
        <taxon>Asteroideae</taxon>
        <taxon>Anthemideae</taxon>
        <taxon>Anthemidinae</taxon>
        <taxon>Tanacetum</taxon>
    </lineage>
</organism>
<dbReference type="InterPro" id="IPR036691">
    <property type="entry name" value="Endo/exonu/phosph_ase_sf"/>
</dbReference>
<gene>
    <name evidence="1" type="ORF">Tci_009217</name>
</gene>
<dbReference type="EMBL" id="BKCJ010000904">
    <property type="protein sequence ID" value="GEU37239.1"/>
    <property type="molecule type" value="Genomic_DNA"/>
</dbReference>
<proteinExistence type="predicted"/>
<comment type="caution">
    <text evidence="1">The sequence shown here is derived from an EMBL/GenBank/DDBJ whole genome shotgun (WGS) entry which is preliminary data.</text>
</comment>
<protein>
    <submittedName>
        <fullName evidence="1">Ataxia telangiectasia mutated family protein</fullName>
    </submittedName>
</protein>